<dbReference type="AlphaFoldDB" id="A0ABD2X070"/>
<feature type="region of interest" description="Disordered" evidence="1">
    <location>
        <begin position="28"/>
        <end position="55"/>
    </location>
</feature>
<evidence type="ECO:0000256" key="1">
    <source>
        <dbReference type="SAM" id="MobiDB-lite"/>
    </source>
</evidence>
<evidence type="ECO:0000313" key="4">
    <source>
        <dbReference type="Proteomes" id="UP001627154"/>
    </source>
</evidence>
<protein>
    <submittedName>
        <fullName evidence="3">Uncharacterized protein</fullName>
    </submittedName>
</protein>
<reference evidence="3 4" key="1">
    <citation type="journal article" date="2024" name="bioRxiv">
        <title>A reference genome for Trichogramma kaykai: A tiny desert-dwelling parasitoid wasp with competing sex-ratio distorters.</title>
        <authorList>
            <person name="Culotta J."/>
            <person name="Lindsey A.R."/>
        </authorList>
    </citation>
    <scope>NUCLEOTIDE SEQUENCE [LARGE SCALE GENOMIC DNA]</scope>
    <source>
        <strain evidence="3 4">KSX58</strain>
    </source>
</reference>
<keyword evidence="2" id="KW-0472">Membrane</keyword>
<dbReference type="EMBL" id="JBJJXI010000060">
    <property type="protein sequence ID" value="KAL3398171.1"/>
    <property type="molecule type" value="Genomic_DNA"/>
</dbReference>
<feature type="compositionally biased region" description="Polar residues" evidence="1">
    <location>
        <begin position="249"/>
        <end position="275"/>
    </location>
</feature>
<feature type="transmembrane region" description="Helical" evidence="2">
    <location>
        <begin position="224"/>
        <end position="245"/>
    </location>
</feature>
<proteinExistence type="predicted"/>
<feature type="region of interest" description="Disordered" evidence="1">
    <location>
        <begin position="249"/>
        <end position="288"/>
    </location>
</feature>
<evidence type="ECO:0000313" key="3">
    <source>
        <dbReference type="EMBL" id="KAL3398171.1"/>
    </source>
</evidence>
<name>A0ABD2X070_9HYME</name>
<keyword evidence="2" id="KW-1133">Transmembrane helix</keyword>
<evidence type="ECO:0000256" key="2">
    <source>
        <dbReference type="SAM" id="Phobius"/>
    </source>
</evidence>
<keyword evidence="4" id="KW-1185">Reference proteome</keyword>
<gene>
    <name evidence="3" type="ORF">TKK_008377</name>
</gene>
<sequence length="368" mass="41360">MFGYSRYYREDVWTSVGLSPVNIALALPSHASPESPRPNRARRGSPQRLPNYHEPDDRLPVVHLLQHNFHPNDNIITNGNENSAVVQVVSPPNVEPVHPLRQPILDPVAQIPSNEYEDSTALRAEESMQPGNPLLSRNADLIIVEVPPNHNHDSRTVPGVLYGLQIQPVLQLRANITEIVYSLSSQNLDQIAQIPHNLDEDSIATLLEEIIQVTIKFVENRAKIVSALICVILVLMFTYIFSIQFTDPNSTPNSSQHPANNSDISYQPGTSQTLSPDPRSAKGDQQHVRSDIIFDVRNDVNRDVSNRDISDIKNDVNYDVNNDIKNDVNNDVNNDIKNDVNNDVNNYVNNDVKILVCISHQQVQPHRF</sequence>
<feature type="compositionally biased region" description="Basic and acidic residues" evidence="1">
    <location>
        <begin position="279"/>
        <end position="288"/>
    </location>
</feature>
<dbReference type="Proteomes" id="UP001627154">
    <property type="component" value="Unassembled WGS sequence"/>
</dbReference>
<accession>A0ABD2X070</accession>
<keyword evidence="2" id="KW-0812">Transmembrane</keyword>
<comment type="caution">
    <text evidence="3">The sequence shown here is derived from an EMBL/GenBank/DDBJ whole genome shotgun (WGS) entry which is preliminary data.</text>
</comment>
<organism evidence="3 4">
    <name type="scientific">Trichogramma kaykai</name>
    <dbReference type="NCBI Taxonomy" id="54128"/>
    <lineage>
        <taxon>Eukaryota</taxon>
        <taxon>Metazoa</taxon>
        <taxon>Ecdysozoa</taxon>
        <taxon>Arthropoda</taxon>
        <taxon>Hexapoda</taxon>
        <taxon>Insecta</taxon>
        <taxon>Pterygota</taxon>
        <taxon>Neoptera</taxon>
        <taxon>Endopterygota</taxon>
        <taxon>Hymenoptera</taxon>
        <taxon>Apocrita</taxon>
        <taxon>Proctotrupomorpha</taxon>
        <taxon>Chalcidoidea</taxon>
        <taxon>Trichogrammatidae</taxon>
        <taxon>Trichogramma</taxon>
    </lineage>
</organism>